<dbReference type="Proteomes" id="UP001062846">
    <property type="component" value="Chromosome 2"/>
</dbReference>
<organism evidence="1 2">
    <name type="scientific">Rhododendron molle</name>
    <name type="common">Chinese azalea</name>
    <name type="synonym">Azalea mollis</name>
    <dbReference type="NCBI Taxonomy" id="49168"/>
    <lineage>
        <taxon>Eukaryota</taxon>
        <taxon>Viridiplantae</taxon>
        <taxon>Streptophyta</taxon>
        <taxon>Embryophyta</taxon>
        <taxon>Tracheophyta</taxon>
        <taxon>Spermatophyta</taxon>
        <taxon>Magnoliopsida</taxon>
        <taxon>eudicotyledons</taxon>
        <taxon>Gunneridae</taxon>
        <taxon>Pentapetalae</taxon>
        <taxon>asterids</taxon>
        <taxon>Ericales</taxon>
        <taxon>Ericaceae</taxon>
        <taxon>Ericoideae</taxon>
        <taxon>Rhodoreae</taxon>
        <taxon>Rhododendron</taxon>
    </lineage>
</organism>
<evidence type="ECO:0000313" key="1">
    <source>
        <dbReference type="EMBL" id="KAI8569457.1"/>
    </source>
</evidence>
<dbReference type="EMBL" id="CM046389">
    <property type="protein sequence ID" value="KAI8569457.1"/>
    <property type="molecule type" value="Genomic_DNA"/>
</dbReference>
<reference evidence="1" key="1">
    <citation type="submission" date="2022-02" db="EMBL/GenBank/DDBJ databases">
        <title>Plant Genome Project.</title>
        <authorList>
            <person name="Zhang R.-G."/>
        </authorList>
    </citation>
    <scope>NUCLEOTIDE SEQUENCE</scope>
    <source>
        <strain evidence="1">AT1</strain>
    </source>
</reference>
<accession>A0ACC0PXQ8</accession>
<name>A0ACC0PXQ8_RHOML</name>
<proteinExistence type="predicted"/>
<evidence type="ECO:0000313" key="2">
    <source>
        <dbReference type="Proteomes" id="UP001062846"/>
    </source>
</evidence>
<comment type="caution">
    <text evidence="1">The sequence shown here is derived from an EMBL/GenBank/DDBJ whole genome shotgun (WGS) entry which is preliminary data.</text>
</comment>
<keyword evidence="2" id="KW-1185">Reference proteome</keyword>
<protein>
    <submittedName>
        <fullName evidence="1">Uncharacterized protein</fullName>
    </submittedName>
</protein>
<gene>
    <name evidence="1" type="ORF">RHMOL_Rhmol02G0280900</name>
</gene>
<sequence length="136" mass="15303">MFLCSIQKVILPLFSRWDIYKWSCGCKENKERRTWFQARKNSRSIIGRDMACRVTLGRHDHKATSNGGYTILGLPGNLSFKIADSRGQLVAEVKQKQLSSGVMLGDDVLTMVVEAQIDHSLVMALVTVYGLIKDKI</sequence>